<dbReference type="EMBL" id="CP069812">
    <property type="protein sequence ID" value="QRQ95422.1"/>
    <property type="molecule type" value="Genomic_DNA"/>
</dbReference>
<evidence type="ECO:0000313" key="3">
    <source>
        <dbReference type="Proteomes" id="UP000256862"/>
    </source>
</evidence>
<dbReference type="EMBL" id="OGUS01000131">
    <property type="protein sequence ID" value="SPC17393.1"/>
    <property type="molecule type" value="Genomic_DNA"/>
</dbReference>
<evidence type="ECO:0000313" key="4">
    <source>
        <dbReference type="Proteomes" id="UP000623307"/>
    </source>
</evidence>
<evidence type="ECO:0000313" key="2">
    <source>
        <dbReference type="EMBL" id="SPC17393.1"/>
    </source>
</evidence>
<evidence type="ECO:0000313" key="1">
    <source>
        <dbReference type="EMBL" id="QRQ95422.1"/>
    </source>
</evidence>
<dbReference type="AlphaFoldDB" id="A0A976BFT1"/>
<dbReference type="GeneID" id="303491522"/>
<reference evidence="2 3" key="1">
    <citation type="submission" date="2018-01" db="EMBL/GenBank/DDBJ databases">
        <authorList>
            <person name="Clerissi C."/>
        </authorList>
    </citation>
    <scope>NUCLEOTIDE SEQUENCE [LARGE SCALE GENOMIC DNA]</scope>
    <source>
        <strain evidence="2">Cupriavidus oxalaticus LMG 2235</strain>
    </source>
</reference>
<keyword evidence="4" id="KW-1185">Reference proteome</keyword>
<dbReference type="RefSeq" id="WP_063238568.1">
    <property type="nucleotide sequence ID" value="NZ_CP069810.1"/>
</dbReference>
<sequence>MTKASDIALALSARLAAIQVANGFNTDIGLKVFRGKRALDADVDVPCVVIVEGNDTVLEAAQAKANLSQRYQFEAHVTCDPDHPNDAAHLVIEDLKRAIFSGQNKYAAPLDGLVKNLNYKGRVIGAREDGIDVVFAGIHVDAVYPEDLTNP</sequence>
<accession>A0A976BFT1</accession>
<gene>
    <name evidence="2" type="ORF">CO2235_90267</name>
    <name evidence="1" type="ORF">JTE92_18380</name>
</gene>
<dbReference type="Proteomes" id="UP000256862">
    <property type="component" value="Chromosome CO2235"/>
</dbReference>
<proteinExistence type="predicted"/>
<reference evidence="1 4" key="2">
    <citation type="submission" date="2021-02" db="EMBL/GenBank/DDBJ databases">
        <title>Complete Genome Sequence of Cupriavidus oxalaticus Strain Ox1, a Soil Oxalate-Degrading Species.</title>
        <authorList>
            <person name="Palmieri F."/>
            <person name="Udriet P."/>
            <person name="Deuasquier M."/>
            <person name="Beaudoing E."/>
            <person name="Johnson S.L."/>
            <person name="Davenport K.W."/>
            <person name="Chain P.S."/>
            <person name="Bindschedler S."/>
            <person name="Junier P."/>
        </authorList>
    </citation>
    <scope>NUCLEOTIDE SEQUENCE [LARGE SCALE GENOMIC DNA]</scope>
    <source>
        <strain evidence="1 4">Ox1</strain>
    </source>
</reference>
<organism evidence="2 3">
    <name type="scientific">Cupriavidus oxalaticus</name>
    <dbReference type="NCBI Taxonomy" id="96344"/>
    <lineage>
        <taxon>Bacteria</taxon>
        <taxon>Pseudomonadati</taxon>
        <taxon>Pseudomonadota</taxon>
        <taxon>Betaproteobacteria</taxon>
        <taxon>Burkholderiales</taxon>
        <taxon>Burkholderiaceae</taxon>
        <taxon>Cupriavidus</taxon>
    </lineage>
</organism>
<dbReference type="OrthoDB" id="9153653at2"/>
<name>A0A976BFT1_9BURK</name>
<dbReference type="Proteomes" id="UP000623307">
    <property type="component" value="Chromosome 2"/>
</dbReference>
<protein>
    <submittedName>
        <fullName evidence="2">Uncharacterized protein</fullName>
    </submittedName>
</protein>